<reference evidence="3 4" key="1">
    <citation type="submission" date="2020-12" db="EMBL/GenBank/DDBJ databases">
        <title>Vagococcus allomyrinae sp. nov. and Enterococcus lavae sp. nov., isolated from the larvae of Allomyrina dichotoma.</title>
        <authorList>
            <person name="Lee S.D."/>
        </authorList>
    </citation>
    <scope>NUCLEOTIDE SEQUENCE [LARGE SCALE GENOMIC DNA]</scope>
    <source>
        <strain evidence="3 4">BWM-S5</strain>
    </source>
</reference>
<dbReference type="Pfam" id="PF07859">
    <property type="entry name" value="Abhydrolase_3"/>
    <property type="match status" value="1"/>
</dbReference>
<feature type="domain" description="Alpha/beta hydrolase fold-3" evidence="2">
    <location>
        <begin position="83"/>
        <end position="288"/>
    </location>
</feature>
<dbReference type="SUPFAM" id="SSF53474">
    <property type="entry name" value="alpha/beta-Hydrolases"/>
    <property type="match status" value="1"/>
</dbReference>
<name>A0ABS4CFJ0_9ENTE</name>
<proteinExistence type="predicted"/>
<sequence>MIKKYDYHSDFDSISEQYDFLNTATLDDFAALNVELRKLWSENNSDNLVSVTKKKIKSSDGYMCDIQIIEPHSLENTKDAPCLLFYHAGGFLITGMAHHIGLLRDYALSTPCKVIYIDYRLLPEHPFPAALTDCYSLLEWASEHADELRIDPERIAIGGDSAGGCMTAAVAQMARDKNGPSITGQMICFPTTDADMATESMIAFTDTPIWNSVLSKGMWPLYLKNGDLGTPQYVSPIKTASFENLPKAYMETAEFDCLRDEGIAYAKSMAKAGVPVQLNETKRTIHCYDAEAESTITKENIAKRIDFLKSVLYS</sequence>
<dbReference type="PANTHER" id="PTHR48081:SF8">
    <property type="entry name" value="ALPHA_BETA HYDROLASE FOLD-3 DOMAIN-CONTAINING PROTEIN-RELATED"/>
    <property type="match status" value="1"/>
</dbReference>
<evidence type="ECO:0000256" key="1">
    <source>
        <dbReference type="ARBA" id="ARBA00022801"/>
    </source>
</evidence>
<dbReference type="Proteomes" id="UP000673375">
    <property type="component" value="Unassembled WGS sequence"/>
</dbReference>
<dbReference type="InterPro" id="IPR050300">
    <property type="entry name" value="GDXG_lipolytic_enzyme"/>
</dbReference>
<accession>A0ABS4CFJ0</accession>
<keyword evidence="1 3" id="KW-0378">Hydrolase</keyword>
<keyword evidence="4" id="KW-1185">Reference proteome</keyword>
<comment type="caution">
    <text evidence="3">The sequence shown here is derived from an EMBL/GenBank/DDBJ whole genome shotgun (WGS) entry which is preliminary data.</text>
</comment>
<gene>
    <name evidence="3" type="ORF">I6N96_00255</name>
</gene>
<dbReference type="GO" id="GO:0016787">
    <property type="term" value="F:hydrolase activity"/>
    <property type="evidence" value="ECO:0007669"/>
    <property type="project" value="UniProtKB-KW"/>
</dbReference>
<evidence type="ECO:0000313" key="4">
    <source>
        <dbReference type="Proteomes" id="UP000673375"/>
    </source>
</evidence>
<dbReference type="InterPro" id="IPR029058">
    <property type="entry name" value="AB_hydrolase_fold"/>
</dbReference>
<organism evidence="3 4">
    <name type="scientific">Enterococcus larvae</name>
    <dbReference type="NCBI Taxonomy" id="2794352"/>
    <lineage>
        <taxon>Bacteria</taxon>
        <taxon>Bacillati</taxon>
        <taxon>Bacillota</taxon>
        <taxon>Bacilli</taxon>
        <taxon>Lactobacillales</taxon>
        <taxon>Enterococcaceae</taxon>
        <taxon>Enterococcus</taxon>
    </lineage>
</organism>
<protein>
    <submittedName>
        <fullName evidence="3">Alpha/beta hydrolase</fullName>
    </submittedName>
</protein>
<evidence type="ECO:0000259" key="2">
    <source>
        <dbReference type="Pfam" id="PF07859"/>
    </source>
</evidence>
<dbReference type="RefSeq" id="WP_209555499.1">
    <property type="nucleotide sequence ID" value="NZ_JAEDXU010000001.1"/>
</dbReference>
<dbReference type="Gene3D" id="3.40.50.1820">
    <property type="entry name" value="alpha/beta hydrolase"/>
    <property type="match status" value="1"/>
</dbReference>
<evidence type="ECO:0000313" key="3">
    <source>
        <dbReference type="EMBL" id="MBP1044692.1"/>
    </source>
</evidence>
<dbReference type="EMBL" id="JAEDXU010000001">
    <property type="protein sequence ID" value="MBP1044692.1"/>
    <property type="molecule type" value="Genomic_DNA"/>
</dbReference>
<dbReference type="InterPro" id="IPR013094">
    <property type="entry name" value="AB_hydrolase_3"/>
</dbReference>
<dbReference type="PANTHER" id="PTHR48081">
    <property type="entry name" value="AB HYDROLASE SUPERFAMILY PROTEIN C4A8.06C"/>
    <property type="match status" value="1"/>
</dbReference>